<dbReference type="PANTHER" id="PTHR11014:SF63">
    <property type="entry name" value="METALLOPEPTIDASE, PUTATIVE (AFU_ORTHOLOGUE AFUA_6G09600)-RELATED"/>
    <property type="match status" value="1"/>
</dbReference>
<dbReference type="AlphaFoldDB" id="A0AAP5JXT7"/>
<proteinExistence type="predicted"/>
<evidence type="ECO:0008006" key="3">
    <source>
        <dbReference type="Google" id="ProtNLM"/>
    </source>
</evidence>
<dbReference type="Gene3D" id="3.40.630.10">
    <property type="entry name" value="Zn peptidases"/>
    <property type="match status" value="1"/>
</dbReference>
<reference evidence="1" key="1">
    <citation type="journal article" date="2023" name="J. Vet. Diagn. Invest.">
        <title>Oxytetracycline-resistant Paenibacillus larvae identified in commercial beekeeping operations in Saskatchewan using pooled honey sampling.</title>
        <authorList>
            <person name="Obshta O."/>
            <person name="Zabrodski M.W."/>
            <person name="Soomro T."/>
            <person name="Wilson G."/>
            <person name="Masood F."/>
            <person name="Thebeau J."/>
            <person name="Silva M.C.B."/>
            <person name="Biganski S."/>
            <person name="Kozii I.V."/>
            <person name="Koziy R.V."/>
            <person name="Raza M.F."/>
            <person name="Jose M.S."/>
            <person name="Simko E."/>
            <person name="Wood S.C."/>
        </authorList>
    </citation>
    <scope>NUCLEOTIDE SEQUENCE</scope>
    <source>
        <strain evidence="1">PL001</strain>
    </source>
</reference>
<dbReference type="GO" id="GO:0016787">
    <property type="term" value="F:hydrolase activity"/>
    <property type="evidence" value="ECO:0007669"/>
    <property type="project" value="InterPro"/>
</dbReference>
<comment type="caution">
    <text evidence="1">The sequence shown here is derived from an EMBL/GenBank/DDBJ whole genome shotgun (WGS) entry which is preliminary data.</text>
</comment>
<protein>
    <recommendedName>
        <fullName evidence="3">Amidohydrolase</fullName>
    </recommendedName>
</protein>
<dbReference type="PANTHER" id="PTHR11014">
    <property type="entry name" value="PEPTIDASE M20 FAMILY MEMBER"/>
    <property type="match status" value="1"/>
</dbReference>
<organism evidence="1 2">
    <name type="scientific">Paenibacillus larvae</name>
    <dbReference type="NCBI Taxonomy" id="1464"/>
    <lineage>
        <taxon>Bacteria</taxon>
        <taxon>Bacillati</taxon>
        <taxon>Bacillota</taxon>
        <taxon>Bacilli</taxon>
        <taxon>Bacillales</taxon>
        <taxon>Paenibacillaceae</taxon>
        <taxon>Paenibacillus</taxon>
    </lineage>
</organism>
<dbReference type="RefSeq" id="WP_023485320.1">
    <property type="nucleotide sequence ID" value="NZ_CP121102.1"/>
</dbReference>
<evidence type="ECO:0000313" key="1">
    <source>
        <dbReference type="EMBL" id="MDT2253703.1"/>
    </source>
</evidence>
<reference evidence="1" key="2">
    <citation type="submission" date="2023-03" db="EMBL/GenBank/DDBJ databases">
        <authorList>
            <person name="Obshta O."/>
            <person name="Zabrodski M.W."/>
            <person name="Soomro T."/>
            <person name="Wilson G."/>
            <person name="Masood F."/>
            <person name="Thebeau J."/>
            <person name="Bezerra Da Silva M.C."/>
            <person name="Raza F."/>
            <person name="Biganski S."/>
            <person name="Jose M."/>
            <person name="Camilli M."/>
            <person name="Kozii I.V."/>
            <person name="Kozii R.V."/>
            <person name="Simko E."/>
            <person name="Wood S.C."/>
        </authorList>
    </citation>
    <scope>NUCLEOTIDE SEQUENCE</scope>
    <source>
        <strain evidence="1">PL001</strain>
    </source>
</reference>
<dbReference type="InterPro" id="IPR017439">
    <property type="entry name" value="Amidohydrolase"/>
</dbReference>
<sequence length="81" mass="8905">MLSGVRTFRAVCHPPNHHSEDFSAYTDKLAGVFVGLGAKDETADALYMNHHPKFTVDEEAFQTGVKLFVMIAARKLLGLKG</sequence>
<gene>
    <name evidence="1" type="ORF">P7H09_21325</name>
</gene>
<dbReference type="Proteomes" id="UP001259239">
    <property type="component" value="Unassembled WGS sequence"/>
</dbReference>
<evidence type="ECO:0000313" key="2">
    <source>
        <dbReference type="Proteomes" id="UP001259239"/>
    </source>
</evidence>
<name>A0AAP5JXT7_9BACL</name>
<accession>A0AAP5JXT7</accession>
<dbReference type="SUPFAM" id="SSF53187">
    <property type="entry name" value="Zn-dependent exopeptidases"/>
    <property type="match status" value="1"/>
</dbReference>
<dbReference type="EMBL" id="JARQGV010000004">
    <property type="protein sequence ID" value="MDT2253703.1"/>
    <property type="molecule type" value="Genomic_DNA"/>
</dbReference>